<dbReference type="KEGG" id="cbut:ATN24_12005"/>
<keyword evidence="7" id="KW-0175">Coiled coil</keyword>
<evidence type="ECO:0000313" key="13">
    <source>
        <dbReference type="Proteomes" id="UP000321089"/>
    </source>
</evidence>
<dbReference type="EMBL" id="CP040626">
    <property type="protein sequence ID" value="QMW91392.1"/>
    <property type="molecule type" value="Genomic_DNA"/>
</dbReference>
<keyword evidence="5 6" id="KW-0269">Exonuclease</keyword>
<comment type="similarity">
    <text evidence="1 6">Belongs to the XseB family.</text>
</comment>
<dbReference type="NCBIfam" id="NF002140">
    <property type="entry name" value="PRK00977.1-4"/>
    <property type="match status" value="1"/>
</dbReference>
<reference evidence="11 15" key="2">
    <citation type="submission" date="2019-05" db="EMBL/GenBank/DDBJ databases">
        <authorList>
            <person name="Schori C."/>
            <person name="Ahrens C."/>
        </authorList>
    </citation>
    <scope>NUCLEOTIDE SEQUENCE [LARGE SCALE GENOMIC DNA]</scope>
    <source>
        <strain evidence="11 15">DSM 10702</strain>
    </source>
</reference>
<evidence type="ECO:0000256" key="2">
    <source>
        <dbReference type="ARBA" id="ARBA00022490"/>
    </source>
</evidence>
<comment type="subcellular location">
    <subcellularLocation>
        <location evidence="6">Cytoplasm</location>
    </subcellularLocation>
</comment>
<evidence type="ECO:0000313" key="8">
    <source>
        <dbReference type="EMBL" id="GEQ20252.1"/>
    </source>
</evidence>
<dbReference type="PIRSF" id="PIRSF006488">
    <property type="entry name" value="Exonuc_VII_S"/>
    <property type="match status" value="1"/>
</dbReference>
<dbReference type="RefSeq" id="WP_002580550.1">
    <property type="nucleotide sequence ID" value="NZ_AP019716.1"/>
</dbReference>
<gene>
    <name evidence="6 8" type="primary">xseB</name>
    <name evidence="10" type="ORF">AWN73_01985</name>
    <name evidence="8" type="ORF">CBU02nite_07580</name>
    <name evidence="11" type="ORF">FF104_10605</name>
    <name evidence="9" type="ORF">GND98_002650</name>
</gene>
<dbReference type="GO" id="GO:0006308">
    <property type="term" value="P:DNA catabolic process"/>
    <property type="evidence" value="ECO:0007669"/>
    <property type="project" value="UniProtKB-UniRule"/>
</dbReference>
<reference evidence="8 13" key="3">
    <citation type="submission" date="2019-07" db="EMBL/GenBank/DDBJ databases">
        <title>Whole genome shotgun sequence of Clostridium butyricum NBRC 3858.</title>
        <authorList>
            <person name="Hosoyama A."/>
            <person name="Uohara A."/>
            <person name="Ohji S."/>
            <person name="Ichikawa N."/>
        </authorList>
    </citation>
    <scope>NUCLEOTIDE SEQUENCE [LARGE SCALE GENOMIC DNA]</scope>
    <source>
        <strain evidence="8 13">NBRC 3858</strain>
    </source>
</reference>
<dbReference type="Proteomes" id="UP000474042">
    <property type="component" value="Unassembled WGS sequence"/>
</dbReference>
<evidence type="ECO:0000256" key="5">
    <source>
        <dbReference type="ARBA" id="ARBA00022839"/>
    </source>
</evidence>
<evidence type="ECO:0000256" key="3">
    <source>
        <dbReference type="ARBA" id="ARBA00022722"/>
    </source>
</evidence>
<reference evidence="10 12" key="1">
    <citation type="submission" date="2016-01" db="EMBL/GenBank/DDBJ databases">
        <title>Characterization of the Clostridium difficile lineages that are prevalent in Hong Kong and China.</title>
        <authorList>
            <person name="Kwok J.S.-L."/>
            <person name="Lam W.-Y."/>
            <person name="Ip M."/>
            <person name="Chan T.-F."/>
            <person name="Hawkey P.M."/>
            <person name="Tsui S.K.-W."/>
        </authorList>
    </citation>
    <scope>NUCLEOTIDE SEQUENCE [LARGE SCALE GENOMIC DNA]</scope>
    <source>
        <strain evidence="10 12">300064</strain>
    </source>
</reference>
<keyword evidence="4 6" id="KW-0378">Hydrolase</keyword>
<dbReference type="Proteomes" id="UP000321089">
    <property type="component" value="Unassembled WGS sequence"/>
</dbReference>
<comment type="function">
    <text evidence="6">Bidirectionally degrades single-stranded DNA into large acid-insoluble oligonucleotides, which are then degraded further into small acid-soluble oligonucleotides.</text>
</comment>
<dbReference type="GeneID" id="92944618"/>
<evidence type="ECO:0000313" key="9">
    <source>
        <dbReference type="EMBL" id="NAS16807.1"/>
    </source>
</evidence>
<dbReference type="NCBIfam" id="TIGR01280">
    <property type="entry name" value="xseB"/>
    <property type="match status" value="1"/>
</dbReference>
<comment type="subunit">
    <text evidence="6">Heterooligomer composed of large and small subunits.</text>
</comment>
<dbReference type="PANTHER" id="PTHR34137:SF1">
    <property type="entry name" value="EXODEOXYRIBONUCLEASE 7 SMALL SUBUNIT"/>
    <property type="match status" value="1"/>
</dbReference>
<evidence type="ECO:0000313" key="10">
    <source>
        <dbReference type="EMBL" id="PPV15878.1"/>
    </source>
</evidence>
<feature type="coiled-coil region" evidence="7">
    <location>
        <begin position="4"/>
        <end position="31"/>
    </location>
</feature>
<dbReference type="AlphaFoldDB" id="A0A0A6Q2H1"/>
<dbReference type="SUPFAM" id="SSF116842">
    <property type="entry name" value="XseB-like"/>
    <property type="match status" value="1"/>
</dbReference>
<comment type="catalytic activity">
    <reaction evidence="6">
        <text>Exonucleolytic cleavage in either 5'- to 3'- or 3'- to 5'-direction to yield nucleoside 5'-phosphates.</text>
        <dbReference type="EC" id="3.1.11.6"/>
    </reaction>
</comment>
<dbReference type="Pfam" id="PF02609">
    <property type="entry name" value="Exonuc_VII_S"/>
    <property type="match status" value="1"/>
</dbReference>
<dbReference type="EC" id="3.1.11.6" evidence="6"/>
<dbReference type="InterPro" id="IPR037004">
    <property type="entry name" value="Exonuc_VII_ssu_sf"/>
</dbReference>
<dbReference type="Proteomes" id="UP000238081">
    <property type="component" value="Unassembled WGS sequence"/>
</dbReference>
<dbReference type="OrthoDB" id="1924430at2"/>
<dbReference type="GO" id="GO:0009318">
    <property type="term" value="C:exodeoxyribonuclease VII complex"/>
    <property type="evidence" value="ECO:0007669"/>
    <property type="project" value="UniProtKB-UniRule"/>
</dbReference>
<evidence type="ECO:0000313" key="15">
    <source>
        <dbReference type="Proteomes" id="UP000515243"/>
    </source>
</evidence>
<dbReference type="GO" id="GO:0005829">
    <property type="term" value="C:cytosol"/>
    <property type="evidence" value="ECO:0007669"/>
    <property type="project" value="TreeGrafter"/>
</dbReference>
<sequence>MAKKESYEEMLSKLQEILSGLENDELNLEDSMKSYENGVKLVNKIYKTLSVYEGKISMVKDEKEVEFNEVDNDK</sequence>
<evidence type="ECO:0000256" key="6">
    <source>
        <dbReference type="HAMAP-Rule" id="MF_00337"/>
    </source>
</evidence>
<accession>A0A0A6Q2H1</accession>
<dbReference type="HAMAP" id="MF_00337">
    <property type="entry name" value="Exonuc_7_S"/>
    <property type="match status" value="1"/>
</dbReference>
<dbReference type="Gene3D" id="1.10.287.1040">
    <property type="entry name" value="Exonuclease VII, small subunit"/>
    <property type="match status" value="1"/>
</dbReference>
<protein>
    <recommendedName>
        <fullName evidence="6">Exodeoxyribonuclease 7 small subunit</fullName>
        <ecNumber evidence="6">3.1.11.6</ecNumber>
    </recommendedName>
    <alternativeName>
        <fullName evidence="6">Exodeoxyribonuclease VII small subunit</fullName>
        <shortName evidence="6">Exonuclease VII small subunit</shortName>
    </alternativeName>
</protein>
<name>A0A0A6Q2H1_CLOBU</name>
<evidence type="ECO:0000313" key="12">
    <source>
        <dbReference type="Proteomes" id="UP000238081"/>
    </source>
</evidence>
<dbReference type="EMBL" id="WOFV02000004">
    <property type="protein sequence ID" value="NAS16807.1"/>
    <property type="molecule type" value="Genomic_DNA"/>
</dbReference>
<dbReference type="Proteomes" id="UP000515243">
    <property type="component" value="Chromosome 1"/>
</dbReference>
<dbReference type="InterPro" id="IPR003761">
    <property type="entry name" value="Exonuc_VII_S"/>
</dbReference>
<reference evidence="9 14" key="4">
    <citation type="submission" date="2020-01" db="EMBL/GenBank/DDBJ databases">
        <title>Genome sequence of a 1,3-propanediol producer, Clostridium butyricum S3.</title>
        <authorList>
            <person name="Zhou J."/>
        </authorList>
    </citation>
    <scope>NUCLEOTIDE SEQUENCE [LARGE SCALE GENOMIC DNA]</scope>
    <source>
        <strain evidence="9 14">S3</strain>
    </source>
</reference>
<dbReference type="EMBL" id="BKBC01000007">
    <property type="protein sequence ID" value="GEQ20252.1"/>
    <property type="molecule type" value="Genomic_DNA"/>
</dbReference>
<dbReference type="GO" id="GO:0008855">
    <property type="term" value="F:exodeoxyribonuclease VII activity"/>
    <property type="evidence" value="ECO:0007669"/>
    <property type="project" value="UniProtKB-UniRule"/>
</dbReference>
<keyword evidence="2 6" id="KW-0963">Cytoplasm</keyword>
<evidence type="ECO:0000256" key="4">
    <source>
        <dbReference type="ARBA" id="ARBA00022801"/>
    </source>
</evidence>
<dbReference type="PANTHER" id="PTHR34137">
    <property type="entry name" value="EXODEOXYRIBONUCLEASE 7 SMALL SUBUNIT"/>
    <property type="match status" value="1"/>
</dbReference>
<organism evidence="9 14">
    <name type="scientific">Clostridium butyricum</name>
    <dbReference type="NCBI Taxonomy" id="1492"/>
    <lineage>
        <taxon>Bacteria</taxon>
        <taxon>Bacillati</taxon>
        <taxon>Bacillota</taxon>
        <taxon>Clostridia</taxon>
        <taxon>Eubacteriales</taxon>
        <taxon>Clostridiaceae</taxon>
        <taxon>Clostridium</taxon>
    </lineage>
</organism>
<evidence type="ECO:0000313" key="11">
    <source>
        <dbReference type="EMBL" id="QMW91392.1"/>
    </source>
</evidence>
<evidence type="ECO:0000313" key="14">
    <source>
        <dbReference type="Proteomes" id="UP000474042"/>
    </source>
</evidence>
<evidence type="ECO:0000256" key="7">
    <source>
        <dbReference type="SAM" id="Coils"/>
    </source>
</evidence>
<keyword evidence="3 6" id="KW-0540">Nuclease</keyword>
<dbReference type="EMBL" id="LRDH01000096">
    <property type="protein sequence ID" value="PPV15878.1"/>
    <property type="molecule type" value="Genomic_DNA"/>
</dbReference>
<evidence type="ECO:0000256" key="1">
    <source>
        <dbReference type="ARBA" id="ARBA00009998"/>
    </source>
</evidence>
<proteinExistence type="inferred from homology"/>